<keyword evidence="2" id="KW-1185">Reference proteome</keyword>
<dbReference type="Proteomes" id="UP000193560">
    <property type="component" value="Unassembled WGS sequence"/>
</dbReference>
<evidence type="ECO:0000313" key="1">
    <source>
        <dbReference type="EMBL" id="ORZ04648.1"/>
    </source>
</evidence>
<sequence>MNWTLTKEEQNCYHQEMVNIKKEEYFDLYFLEKQAQIQRFHVLDNDLVPKYYEKLMSFLRIQTKHFGTGERRVIRDHVKQKDQWLNDGGPSLGGLWDVNDDLELSKLLGWDEIITWAMKEDA</sequence>
<gene>
    <name evidence="1" type="ORF">BCR42DRAFT_429131</name>
</gene>
<protein>
    <submittedName>
        <fullName evidence="1">Uncharacterized protein</fullName>
    </submittedName>
</protein>
<comment type="caution">
    <text evidence="1">The sequence shown here is derived from an EMBL/GenBank/DDBJ whole genome shotgun (WGS) entry which is preliminary data.</text>
</comment>
<dbReference type="EMBL" id="MCGE01000049">
    <property type="protein sequence ID" value="ORZ04648.1"/>
    <property type="molecule type" value="Genomic_DNA"/>
</dbReference>
<dbReference type="AlphaFoldDB" id="A0A1X2HXU0"/>
<organism evidence="1 2">
    <name type="scientific">Absidia repens</name>
    <dbReference type="NCBI Taxonomy" id="90262"/>
    <lineage>
        <taxon>Eukaryota</taxon>
        <taxon>Fungi</taxon>
        <taxon>Fungi incertae sedis</taxon>
        <taxon>Mucoromycota</taxon>
        <taxon>Mucoromycotina</taxon>
        <taxon>Mucoromycetes</taxon>
        <taxon>Mucorales</taxon>
        <taxon>Cunninghamellaceae</taxon>
        <taxon>Absidia</taxon>
    </lineage>
</organism>
<name>A0A1X2HXU0_9FUNG</name>
<reference evidence="1 2" key="1">
    <citation type="submission" date="2016-07" db="EMBL/GenBank/DDBJ databases">
        <title>Pervasive Adenine N6-methylation of Active Genes in Fungi.</title>
        <authorList>
            <consortium name="DOE Joint Genome Institute"/>
            <person name="Mondo S.J."/>
            <person name="Dannebaum R.O."/>
            <person name="Kuo R.C."/>
            <person name="Labutti K."/>
            <person name="Haridas S."/>
            <person name="Kuo A."/>
            <person name="Salamov A."/>
            <person name="Ahrendt S.R."/>
            <person name="Lipzen A."/>
            <person name="Sullivan W."/>
            <person name="Andreopoulos W.B."/>
            <person name="Clum A."/>
            <person name="Lindquist E."/>
            <person name="Daum C."/>
            <person name="Ramamoorthy G.K."/>
            <person name="Gryganskyi A."/>
            <person name="Culley D."/>
            <person name="Magnuson J.K."/>
            <person name="James T.Y."/>
            <person name="O'Malley M.A."/>
            <person name="Stajich J.E."/>
            <person name="Spatafora J.W."/>
            <person name="Visel A."/>
            <person name="Grigoriev I.V."/>
        </authorList>
    </citation>
    <scope>NUCLEOTIDE SEQUENCE [LARGE SCALE GENOMIC DNA]</scope>
    <source>
        <strain evidence="1 2">NRRL 1336</strain>
    </source>
</reference>
<proteinExistence type="predicted"/>
<accession>A0A1X2HXU0</accession>
<evidence type="ECO:0000313" key="2">
    <source>
        <dbReference type="Proteomes" id="UP000193560"/>
    </source>
</evidence>